<dbReference type="GO" id="GO:0030659">
    <property type="term" value="C:cytoplasmic vesicle membrane"/>
    <property type="evidence" value="ECO:0007669"/>
    <property type="project" value="UniProtKB-SubCell"/>
</dbReference>
<feature type="signal peptide" evidence="20">
    <location>
        <begin position="1"/>
        <end position="27"/>
    </location>
</feature>
<reference evidence="22 23" key="1">
    <citation type="journal article" date="2020" name="ISME J.">
        <title>Uncovering the hidden diversity of litter-decomposition mechanisms in mushroom-forming fungi.</title>
        <authorList>
            <person name="Floudas D."/>
            <person name="Bentzer J."/>
            <person name="Ahren D."/>
            <person name="Johansson T."/>
            <person name="Persson P."/>
            <person name="Tunlid A."/>
        </authorList>
    </citation>
    <scope>NUCLEOTIDE SEQUENCE [LARGE SCALE GENOMIC DNA]</scope>
    <source>
        <strain evidence="22 23">CBS 406.79</strain>
    </source>
</reference>
<evidence type="ECO:0000256" key="20">
    <source>
        <dbReference type="SAM" id="SignalP"/>
    </source>
</evidence>
<feature type="transmembrane region" description="Helical" evidence="19">
    <location>
        <begin position="211"/>
        <end position="231"/>
    </location>
</feature>
<dbReference type="InterPro" id="IPR018939">
    <property type="entry name" value="Autophagy-rel_prot_27"/>
</dbReference>
<dbReference type="SUPFAM" id="SSF50911">
    <property type="entry name" value="Mannose 6-phosphate receptor domain"/>
    <property type="match status" value="1"/>
</dbReference>
<dbReference type="GO" id="GO:0034045">
    <property type="term" value="C:phagophore assembly site membrane"/>
    <property type="evidence" value="ECO:0007669"/>
    <property type="project" value="UniProtKB-SubCell"/>
</dbReference>
<dbReference type="PANTHER" id="PTHR15071">
    <property type="entry name" value="MANNOSE-6-PHOSPHATE RECEPTOR FAMILY MEMBER"/>
    <property type="match status" value="1"/>
</dbReference>
<evidence type="ECO:0000256" key="3">
    <source>
        <dbReference type="ARBA" id="ARBA00004472"/>
    </source>
</evidence>
<keyword evidence="11 19" id="KW-1133">Transmembrane helix</keyword>
<dbReference type="GO" id="GO:0015031">
    <property type="term" value="P:protein transport"/>
    <property type="evidence" value="ECO:0007669"/>
    <property type="project" value="UniProtKB-KW"/>
</dbReference>
<dbReference type="GO" id="GO:0006914">
    <property type="term" value="P:autophagy"/>
    <property type="evidence" value="ECO:0007669"/>
    <property type="project" value="UniProtKB-KW"/>
</dbReference>
<evidence type="ECO:0000256" key="10">
    <source>
        <dbReference type="ARBA" id="ARBA00022927"/>
    </source>
</evidence>
<keyword evidence="10" id="KW-0653">Protein transport</keyword>
<dbReference type="InterPro" id="IPR009011">
    <property type="entry name" value="Man6P_isomerase_rcpt-bd_dom_sf"/>
</dbReference>
<comment type="caution">
    <text evidence="22">The sequence shown here is derived from an EMBL/GenBank/DDBJ whole genome shotgun (WGS) entry which is preliminary data.</text>
</comment>
<evidence type="ECO:0000256" key="16">
    <source>
        <dbReference type="ARBA" id="ARBA00023157"/>
    </source>
</evidence>
<evidence type="ECO:0000256" key="8">
    <source>
        <dbReference type="ARBA" id="ARBA00022692"/>
    </source>
</evidence>
<evidence type="ECO:0000259" key="21">
    <source>
        <dbReference type="PROSITE" id="PS51914"/>
    </source>
</evidence>
<dbReference type="Gene3D" id="2.70.130.10">
    <property type="entry name" value="Mannose-6-phosphate receptor binding domain"/>
    <property type="match status" value="1"/>
</dbReference>
<evidence type="ECO:0000256" key="2">
    <source>
        <dbReference type="ARBA" id="ARBA00004358"/>
    </source>
</evidence>
<keyword evidence="17" id="KW-0968">Cytoplasmic vesicle</keyword>
<accession>A0A8H5I190</accession>
<evidence type="ECO:0000256" key="5">
    <source>
        <dbReference type="ARBA" id="ARBA00005363"/>
    </source>
</evidence>
<evidence type="ECO:0000256" key="4">
    <source>
        <dbReference type="ARBA" id="ARBA00004614"/>
    </source>
</evidence>
<evidence type="ECO:0000256" key="19">
    <source>
        <dbReference type="SAM" id="Phobius"/>
    </source>
</evidence>
<dbReference type="Pfam" id="PF09451">
    <property type="entry name" value="ATG27"/>
    <property type="match status" value="1"/>
</dbReference>
<dbReference type="GO" id="GO:0000139">
    <property type="term" value="C:Golgi membrane"/>
    <property type="evidence" value="ECO:0007669"/>
    <property type="project" value="UniProtKB-SubCell"/>
</dbReference>
<keyword evidence="8 19" id="KW-0812">Transmembrane</keyword>
<keyword evidence="12" id="KW-0072">Autophagy</keyword>
<dbReference type="AlphaFoldDB" id="A0A8H5I190"/>
<keyword evidence="13" id="KW-0333">Golgi apparatus</keyword>
<proteinExistence type="inferred from homology"/>
<dbReference type="OrthoDB" id="29460at2759"/>
<dbReference type="GO" id="GO:0031966">
    <property type="term" value="C:mitochondrial membrane"/>
    <property type="evidence" value="ECO:0007669"/>
    <property type="project" value="UniProtKB-SubCell"/>
</dbReference>
<evidence type="ECO:0000313" key="22">
    <source>
        <dbReference type="EMBL" id="KAF5393282.1"/>
    </source>
</evidence>
<comment type="subcellular location">
    <subcellularLocation>
        <location evidence="2">Cytoplasmic vesicle membrane</location>
        <topology evidence="2">Single-pass type I membrane protein</topology>
    </subcellularLocation>
    <subcellularLocation>
        <location evidence="4">Golgi apparatus membrane</location>
        <topology evidence="4">Single-pass type I membrane protein</topology>
    </subcellularLocation>
    <subcellularLocation>
        <location evidence="1">Mitochondrion membrane</location>
        <topology evidence="1">Single-pass membrane protein</topology>
    </subcellularLocation>
    <subcellularLocation>
        <location evidence="3">Preautophagosomal structure membrane</location>
        <topology evidence="3">Single-pass type I membrane protein</topology>
    </subcellularLocation>
</comment>
<protein>
    <recommendedName>
        <fullName evidence="6">Autophagy-related protein 27</fullName>
    </recommendedName>
</protein>
<keyword evidence="9 20" id="KW-0732">Signal</keyword>
<dbReference type="PROSITE" id="PS51914">
    <property type="entry name" value="MRH"/>
    <property type="match status" value="1"/>
</dbReference>
<evidence type="ECO:0000256" key="17">
    <source>
        <dbReference type="ARBA" id="ARBA00023329"/>
    </source>
</evidence>
<evidence type="ECO:0000256" key="6">
    <source>
        <dbReference type="ARBA" id="ARBA00013776"/>
    </source>
</evidence>
<keyword evidence="7" id="KW-0813">Transport</keyword>
<evidence type="ECO:0000256" key="14">
    <source>
        <dbReference type="ARBA" id="ARBA00023128"/>
    </source>
</evidence>
<feature type="compositionally biased region" description="Basic and acidic residues" evidence="18">
    <location>
        <begin position="191"/>
        <end position="203"/>
    </location>
</feature>
<evidence type="ECO:0000256" key="7">
    <source>
        <dbReference type="ARBA" id="ARBA00022448"/>
    </source>
</evidence>
<keyword evidence="23" id="KW-1185">Reference proteome</keyword>
<dbReference type="Proteomes" id="UP000518752">
    <property type="component" value="Unassembled WGS sequence"/>
</dbReference>
<keyword evidence="15 19" id="KW-0472">Membrane</keyword>
<evidence type="ECO:0000256" key="13">
    <source>
        <dbReference type="ARBA" id="ARBA00023034"/>
    </source>
</evidence>
<name>A0A8H5I190_9AGAR</name>
<evidence type="ECO:0000256" key="18">
    <source>
        <dbReference type="SAM" id="MobiDB-lite"/>
    </source>
</evidence>
<feature type="chain" id="PRO_5034760846" description="Autophagy-related protein 27" evidence="20">
    <location>
        <begin position="28"/>
        <end position="282"/>
    </location>
</feature>
<dbReference type="EMBL" id="JAACJN010000002">
    <property type="protein sequence ID" value="KAF5393282.1"/>
    <property type="molecule type" value="Genomic_DNA"/>
</dbReference>
<organism evidence="22 23">
    <name type="scientific">Collybiopsis confluens</name>
    <dbReference type="NCBI Taxonomy" id="2823264"/>
    <lineage>
        <taxon>Eukaryota</taxon>
        <taxon>Fungi</taxon>
        <taxon>Dikarya</taxon>
        <taxon>Basidiomycota</taxon>
        <taxon>Agaricomycotina</taxon>
        <taxon>Agaricomycetes</taxon>
        <taxon>Agaricomycetidae</taxon>
        <taxon>Agaricales</taxon>
        <taxon>Marasmiineae</taxon>
        <taxon>Omphalotaceae</taxon>
        <taxon>Collybiopsis</taxon>
    </lineage>
</organism>
<comment type="similarity">
    <text evidence="5">Belongs to the ATG27 family.</text>
</comment>
<dbReference type="InterPro" id="IPR044865">
    <property type="entry name" value="MRH_dom"/>
</dbReference>
<evidence type="ECO:0000256" key="11">
    <source>
        <dbReference type="ARBA" id="ARBA00022989"/>
    </source>
</evidence>
<feature type="region of interest" description="Disordered" evidence="18">
    <location>
        <begin position="180"/>
        <end position="203"/>
    </location>
</feature>
<dbReference type="PANTHER" id="PTHR15071:SF13">
    <property type="entry name" value="AUTOPHAGY-RELATED PROTEIN 27"/>
    <property type="match status" value="1"/>
</dbReference>
<dbReference type="PROSITE" id="PS51257">
    <property type="entry name" value="PROKAR_LIPOPROTEIN"/>
    <property type="match status" value="1"/>
</dbReference>
<sequence>MILRRTQATHSAVLYLLFSCLATLIAASDFKCQVTVDQRKFDLSSLNAEQNVTRTRSTPPTTMLDSLVFNICEDLGIREGVPETDQCPLGTRACLTKVNRKDEQDRIIAVIPVAKADAKVTISSSPPGLSIVFQGDSYPNVTDKSNLQSFKLNLICGKNAGDPQFEKYVGSEAEVSWTNPAACVGGNGDNGNEKGDSGSDSGEKESVGSGIGWFFLVLLLALMAYFGLGAYHKYTTYGATGLDLIPHRDFWMEVPYMLRDVFSHLCTSVRPRRSTRGGYIAV</sequence>
<feature type="domain" description="MRH" evidence="21">
    <location>
        <begin position="30"/>
        <end position="185"/>
    </location>
</feature>
<gene>
    <name evidence="22" type="ORF">D9757_000607</name>
</gene>
<keyword evidence="14" id="KW-0496">Mitochondrion</keyword>
<evidence type="ECO:0000256" key="1">
    <source>
        <dbReference type="ARBA" id="ARBA00004304"/>
    </source>
</evidence>
<evidence type="ECO:0000256" key="12">
    <source>
        <dbReference type="ARBA" id="ARBA00023006"/>
    </source>
</evidence>
<evidence type="ECO:0000256" key="9">
    <source>
        <dbReference type="ARBA" id="ARBA00022729"/>
    </source>
</evidence>
<evidence type="ECO:0000256" key="15">
    <source>
        <dbReference type="ARBA" id="ARBA00023136"/>
    </source>
</evidence>
<evidence type="ECO:0000313" key="23">
    <source>
        <dbReference type="Proteomes" id="UP000518752"/>
    </source>
</evidence>
<keyword evidence="16" id="KW-1015">Disulfide bond</keyword>